<dbReference type="ExpressionAtlas" id="A0A0R0HBH8">
    <property type="expression patterns" value="baseline and differential"/>
</dbReference>
<keyword evidence="7" id="KW-0479">Metal-binding</keyword>
<evidence type="ECO:0000259" key="16">
    <source>
        <dbReference type="Pfam" id="PF13947"/>
    </source>
</evidence>
<evidence type="ECO:0000256" key="14">
    <source>
        <dbReference type="ARBA" id="ARBA00024209"/>
    </source>
</evidence>
<keyword evidence="12 15" id="KW-1133">Transmembrane helix</keyword>
<keyword evidence="9" id="KW-0863">Zinc-finger</keyword>
<gene>
    <name evidence="18" type="primary">LOC100818574</name>
    <name evidence="17" type="ORF">GLYMA_11G036100</name>
</gene>
<dbReference type="PANTHER" id="PTHR46279:SF12">
    <property type="entry name" value="RING-TYPE E3 UBIQUITIN TRANSFERASE"/>
    <property type="match status" value="1"/>
</dbReference>
<name>A0A0R0HBH8_SOYBN</name>
<dbReference type="GO" id="GO:0030247">
    <property type="term" value="F:polysaccharide binding"/>
    <property type="evidence" value="ECO:0007669"/>
    <property type="project" value="InterPro"/>
</dbReference>
<sequence length="304" mass="34523">MLPLSPIRRYCFMTRSLLKPARNQVFKCFLQNSSSLGGSSFLTNTRFIFYSWSSSPTKQSQKMDAFIFLFLLCVFCFQSKVTYSTKCGDAGPEIHYPYQIKGQQQQQNDALSGFELLCKDNLTTIHFPSYGNLVVKSISYDTKNIHLLDPNNCAHRVFLNLNLSLTPFHYFYVLKNYTYLNCSTTLPRPFVEVPCLSASSYHVYTVDPAVPVPGSCEGVKTVAIPFAYSPYLSDKSLGLRLTWHLRELEGNEAVNLNRSSHKSRNIVIGFSICVFVMAMLLLISIKVRGATRNLHQKEEQLLQS</sequence>
<evidence type="ECO:0000256" key="7">
    <source>
        <dbReference type="ARBA" id="ARBA00022723"/>
    </source>
</evidence>
<dbReference type="STRING" id="3847.A0A0R0HBH8"/>
<comment type="subcellular location">
    <subcellularLocation>
        <location evidence="2">Membrane</location>
        <topology evidence="2">Single-pass membrane protein</topology>
    </subcellularLocation>
</comment>
<evidence type="ECO:0000256" key="11">
    <source>
        <dbReference type="ARBA" id="ARBA00022833"/>
    </source>
</evidence>
<dbReference type="OrthoDB" id="1641101at2759"/>
<evidence type="ECO:0000256" key="8">
    <source>
        <dbReference type="ARBA" id="ARBA00022729"/>
    </source>
</evidence>
<comment type="pathway">
    <text evidence="3">Protein modification; protein ubiquitination.</text>
</comment>
<dbReference type="EnsemblPlants" id="KRH28157">
    <property type="protein sequence ID" value="KRH28157"/>
    <property type="gene ID" value="GLYMA_11G036100"/>
</dbReference>
<evidence type="ECO:0000313" key="19">
    <source>
        <dbReference type="Proteomes" id="UP000008827"/>
    </source>
</evidence>
<evidence type="ECO:0000256" key="1">
    <source>
        <dbReference type="ARBA" id="ARBA00000900"/>
    </source>
</evidence>
<dbReference type="Gramene" id="KRH28157">
    <property type="protein sequence ID" value="KRH28157"/>
    <property type="gene ID" value="GLYMA_11G036100"/>
</dbReference>
<dbReference type="GO" id="GO:0008270">
    <property type="term" value="F:zinc ion binding"/>
    <property type="evidence" value="ECO:0007669"/>
    <property type="project" value="UniProtKB-KW"/>
</dbReference>
<protein>
    <recommendedName>
        <fullName evidence="4">RING-type E3 ubiquitin transferase</fullName>
        <ecNumber evidence="4">2.3.2.27</ecNumber>
    </recommendedName>
</protein>
<evidence type="ECO:0000256" key="5">
    <source>
        <dbReference type="ARBA" id="ARBA00022679"/>
    </source>
</evidence>
<evidence type="ECO:0000313" key="18">
    <source>
        <dbReference type="EnsemblPlants" id="KRH28157"/>
    </source>
</evidence>
<evidence type="ECO:0000256" key="6">
    <source>
        <dbReference type="ARBA" id="ARBA00022692"/>
    </source>
</evidence>
<keyword evidence="11" id="KW-0862">Zinc</keyword>
<organism evidence="17">
    <name type="scientific">Glycine max</name>
    <name type="common">Soybean</name>
    <name type="synonym">Glycine hispida</name>
    <dbReference type="NCBI Taxonomy" id="3847"/>
    <lineage>
        <taxon>Eukaryota</taxon>
        <taxon>Viridiplantae</taxon>
        <taxon>Streptophyta</taxon>
        <taxon>Embryophyta</taxon>
        <taxon>Tracheophyta</taxon>
        <taxon>Spermatophyta</taxon>
        <taxon>Magnoliopsida</taxon>
        <taxon>eudicotyledons</taxon>
        <taxon>Gunneridae</taxon>
        <taxon>Pentapetalae</taxon>
        <taxon>rosids</taxon>
        <taxon>fabids</taxon>
        <taxon>Fabales</taxon>
        <taxon>Fabaceae</taxon>
        <taxon>Papilionoideae</taxon>
        <taxon>50 kb inversion clade</taxon>
        <taxon>NPAAA clade</taxon>
        <taxon>indigoferoid/millettioid clade</taxon>
        <taxon>Phaseoleae</taxon>
        <taxon>Glycine</taxon>
        <taxon>Glycine subgen. Soja</taxon>
    </lineage>
</organism>
<evidence type="ECO:0000256" key="15">
    <source>
        <dbReference type="SAM" id="Phobius"/>
    </source>
</evidence>
<dbReference type="Pfam" id="PF13947">
    <property type="entry name" value="GUB_WAK_bind"/>
    <property type="match status" value="1"/>
</dbReference>
<dbReference type="PANTHER" id="PTHR46279">
    <property type="entry name" value="RING/U-BOX SUPERFAMILY PROTEIN"/>
    <property type="match status" value="1"/>
</dbReference>
<keyword evidence="19" id="KW-1185">Reference proteome</keyword>
<dbReference type="KEGG" id="gmx:100818574"/>
<keyword evidence="13 15" id="KW-0472">Membrane</keyword>
<reference evidence="18" key="2">
    <citation type="submission" date="2018-02" db="UniProtKB">
        <authorList>
            <consortium name="EnsemblPlants"/>
        </authorList>
    </citation>
    <scope>IDENTIFICATION</scope>
    <source>
        <strain evidence="18">Williams 82</strain>
    </source>
</reference>
<dbReference type="GeneID" id="100818574"/>
<dbReference type="AlphaFoldDB" id="A0A0R0HBH8"/>
<keyword evidence="6 15" id="KW-0812">Transmembrane</keyword>
<comment type="catalytic activity">
    <reaction evidence="1">
        <text>S-ubiquitinyl-[E2 ubiquitin-conjugating enzyme]-L-cysteine + [acceptor protein]-L-lysine = [E2 ubiquitin-conjugating enzyme]-L-cysteine + N(6)-ubiquitinyl-[acceptor protein]-L-lysine.</text>
        <dbReference type="EC" id="2.3.2.27"/>
    </reaction>
</comment>
<accession>A0A0R0HBH8</accession>
<keyword evidence="10" id="KW-0833">Ubl conjugation pathway</keyword>
<evidence type="ECO:0000256" key="4">
    <source>
        <dbReference type="ARBA" id="ARBA00012483"/>
    </source>
</evidence>
<evidence type="ECO:0000256" key="9">
    <source>
        <dbReference type="ARBA" id="ARBA00022771"/>
    </source>
</evidence>
<reference evidence="17" key="3">
    <citation type="submission" date="2018-07" db="EMBL/GenBank/DDBJ databases">
        <title>WGS assembly of Glycine max.</title>
        <authorList>
            <person name="Schmutz J."/>
            <person name="Cannon S."/>
            <person name="Schlueter J."/>
            <person name="Ma J."/>
            <person name="Mitros T."/>
            <person name="Nelson W."/>
            <person name="Hyten D."/>
            <person name="Song Q."/>
            <person name="Thelen J."/>
            <person name="Cheng J."/>
            <person name="Xu D."/>
            <person name="Hellsten U."/>
            <person name="May G."/>
            <person name="Yu Y."/>
            <person name="Sakurai T."/>
            <person name="Umezawa T."/>
            <person name="Bhattacharyya M."/>
            <person name="Sandhu D."/>
            <person name="Valliyodan B."/>
            <person name="Lindquist E."/>
            <person name="Peto M."/>
            <person name="Grant D."/>
            <person name="Shu S."/>
            <person name="Goodstein D."/>
            <person name="Barry K."/>
            <person name="Futrell-Griggs M."/>
            <person name="Abernathy B."/>
            <person name="Du J."/>
            <person name="Tian Z."/>
            <person name="Zhu L."/>
            <person name="Gill N."/>
            <person name="Joshi T."/>
            <person name="Libault M."/>
            <person name="Sethuraman A."/>
            <person name="Zhang X."/>
            <person name="Shinozaki K."/>
            <person name="Nguyen H."/>
            <person name="Wing R."/>
            <person name="Cregan P."/>
            <person name="Specht J."/>
            <person name="Grimwood J."/>
            <person name="Rokhsar D."/>
            <person name="Stacey G."/>
            <person name="Shoemaker R."/>
            <person name="Jackson S."/>
        </authorList>
    </citation>
    <scope>NUCLEOTIDE SEQUENCE</scope>
    <source>
        <tissue evidence="17">Callus</tissue>
    </source>
</reference>
<evidence type="ECO:0000256" key="2">
    <source>
        <dbReference type="ARBA" id="ARBA00004167"/>
    </source>
</evidence>
<dbReference type="GO" id="GO:0016020">
    <property type="term" value="C:membrane"/>
    <property type="evidence" value="ECO:0007669"/>
    <property type="project" value="UniProtKB-SubCell"/>
</dbReference>
<dbReference type="InterPro" id="IPR046948">
    <property type="entry name" value="ATL20-22-like"/>
</dbReference>
<evidence type="ECO:0000313" key="17">
    <source>
        <dbReference type="EMBL" id="KRH28157.1"/>
    </source>
</evidence>
<dbReference type="Proteomes" id="UP000008827">
    <property type="component" value="Chromosome 11"/>
</dbReference>
<dbReference type="EC" id="2.3.2.27" evidence="4"/>
<proteinExistence type="inferred from homology"/>
<feature type="transmembrane region" description="Helical" evidence="15">
    <location>
        <begin position="266"/>
        <end position="285"/>
    </location>
</feature>
<evidence type="ECO:0000256" key="10">
    <source>
        <dbReference type="ARBA" id="ARBA00022786"/>
    </source>
</evidence>
<keyword evidence="5" id="KW-0808">Transferase</keyword>
<dbReference type="InterPro" id="IPR025287">
    <property type="entry name" value="WAK_GUB"/>
</dbReference>
<evidence type="ECO:0000256" key="13">
    <source>
        <dbReference type="ARBA" id="ARBA00023136"/>
    </source>
</evidence>
<evidence type="ECO:0000256" key="12">
    <source>
        <dbReference type="ARBA" id="ARBA00022989"/>
    </source>
</evidence>
<dbReference type="EMBL" id="CM000844">
    <property type="protein sequence ID" value="KRH28157.1"/>
    <property type="molecule type" value="Genomic_DNA"/>
</dbReference>
<evidence type="ECO:0000256" key="3">
    <source>
        <dbReference type="ARBA" id="ARBA00004906"/>
    </source>
</evidence>
<dbReference type="GO" id="GO:0061630">
    <property type="term" value="F:ubiquitin protein ligase activity"/>
    <property type="evidence" value="ECO:0007669"/>
    <property type="project" value="UniProtKB-EC"/>
</dbReference>
<feature type="domain" description="Wall-associated receptor kinase galacturonan-binding" evidence="16">
    <location>
        <begin position="86"/>
        <end position="149"/>
    </location>
</feature>
<dbReference type="PaxDb" id="3847-GLYMA11G03870.1"/>
<reference evidence="17 18" key="1">
    <citation type="journal article" date="2010" name="Nature">
        <title>Genome sequence of the palaeopolyploid soybean.</title>
        <authorList>
            <person name="Schmutz J."/>
            <person name="Cannon S.B."/>
            <person name="Schlueter J."/>
            <person name="Ma J."/>
            <person name="Mitros T."/>
            <person name="Nelson W."/>
            <person name="Hyten D.L."/>
            <person name="Song Q."/>
            <person name="Thelen J.J."/>
            <person name="Cheng J."/>
            <person name="Xu D."/>
            <person name="Hellsten U."/>
            <person name="May G.D."/>
            <person name="Yu Y."/>
            <person name="Sakurai T."/>
            <person name="Umezawa T."/>
            <person name="Bhattacharyya M.K."/>
            <person name="Sandhu D."/>
            <person name="Valliyodan B."/>
            <person name="Lindquist E."/>
            <person name="Peto M."/>
            <person name="Grant D."/>
            <person name="Shu S."/>
            <person name="Goodstein D."/>
            <person name="Barry K."/>
            <person name="Futrell-Griggs M."/>
            <person name="Abernathy B."/>
            <person name="Du J."/>
            <person name="Tian Z."/>
            <person name="Zhu L."/>
            <person name="Gill N."/>
            <person name="Joshi T."/>
            <person name="Libault M."/>
            <person name="Sethuraman A."/>
            <person name="Zhang X.-C."/>
            <person name="Shinozaki K."/>
            <person name="Nguyen H.T."/>
            <person name="Wing R.A."/>
            <person name="Cregan P."/>
            <person name="Specht J."/>
            <person name="Grimwood J."/>
            <person name="Rokhsar D."/>
            <person name="Stacey G."/>
            <person name="Shoemaker R.C."/>
            <person name="Jackson S.A."/>
        </authorList>
    </citation>
    <scope>NUCLEOTIDE SEQUENCE [LARGE SCALE GENOMIC DNA]</scope>
    <source>
        <strain evidence="18">cv. Williams 82</strain>
        <tissue evidence="17">Callus</tissue>
    </source>
</reference>
<comment type="similarity">
    <text evidence="14">Belongs to the RING-type zinc finger family. ATL subfamily.</text>
</comment>
<keyword evidence="8" id="KW-0732">Signal</keyword>
<dbReference type="RefSeq" id="XP_014619294.1">
    <property type="nucleotide sequence ID" value="XM_014763808.3"/>
</dbReference>